<feature type="compositionally biased region" description="Basic and acidic residues" evidence="10">
    <location>
        <begin position="112"/>
        <end position="126"/>
    </location>
</feature>
<feature type="transmembrane region" description="Helical" evidence="11">
    <location>
        <begin position="331"/>
        <end position="351"/>
    </location>
</feature>
<dbReference type="GO" id="GO:0006695">
    <property type="term" value="P:cholesterol biosynthetic process"/>
    <property type="evidence" value="ECO:0007669"/>
    <property type="project" value="TreeGrafter"/>
</dbReference>
<dbReference type="GO" id="GO:0005789">
    <property type="term" value="C:endoplasmic reticulum membrane"/>
    <property type="evidence" value="ECO:0007669"/>
    <property type="project" value="TreeGrafter"/>
</dbReference>
<dbReference type="FunFam" id="1.20.120.1630:FF:000013">
    <property type="entry name" value="Lamin-B receptor-like Protein"/>
    <property type="match status" value="1"/>
</dbReference>
<dbReference type="GO" id="GO:0005637">
    <property type="term" value="C:nuclear inner membrane"/>
    <property type="evidence" value="ECO:0007669"/>
    <property type="project" value="UniProtKB-SubCell"/>
</dbReference>
<feature type="transmembrane region" description="Helical" evidence="11">
    <location>
        <begin position="534"/>
        <end position="553"/>
    </location>
</feature>
<evidence type="ECO:0000313" key="13">
    <source>
        <dbReference type="Proteomes" id="UP001153636"/>
    </source>
</evidence>
<evidence type="ECO:0000256" key="7">
    <source>
        <dbReference type="ARBA" id="ARBA00023136"/>
    </source>
</evidence>
<organism evidence="12 13">
    <name type="scientific">Psylliodes chrysocephalus</name>
    <dbReference type="NCBI Taxonomy" id="3402493"/>
    <lineage>
        <taxon>Eukaryota</taxon>
        <taxon>Metazoa</taxon>
        <taxon>Ecdysozoa</taxon>
        <taxon>Arthropoda</taxon>
        <taxon>Hexapoda</taxon>
        <taxon>Insecta</taxon>
        <taxon>Pterygota</taxon>
        <taxon>Neoptera</taxon>
        <taxon>Endopterygota</taxon>
        <taxon>Coleoptera</taxon>
        <taxon>Polyphaga</taxon>
        <taxon>Cucujiformia</taxon>
        <taxon>Chrysomeloidea</taxon>
        <taxon>Chrysomelidae</taxon>
        <taxon>Galerucinae</taxon>
        <taxon>Alticini</taxon>
        <taxon>Psylliodes</taxon>
    </lineage>
</organism>
<feature type="transmembrane region" description="Helical" evidence="11">
    <location>
        <begin position="466"/>
        <end position="485"/>
    </location>
</feature>
<dbReference type="OrthoDB" id="5326588at2759"/>
<dbReference type="AlphaFoldDB" id="A0A9P0GMB6"/>
<feature type="transmembrane region" description="Helical" evidence="11">
    <location>
        <begin position="604"/>
        <end position="631"/>
    </location>
</feature>
<feature type="transmembrane region" description="Helical" evidence="11">
    <location>
        <begin position="505"/>
        <end position="522"/>
    </location>
</feature>
<dbReference type="Proteomes" id="UP001153636">
    <property type="component" value="Chromosome 8"/>
</dbReference>
<keyword evidence="3" id="KW-0597">Phosphoprotein</keyword>
<gene>
    <name evidence="12" type="ORF">PSYICH_LOCUS14448</name>
</gene>
<evidence type="ECO:0000256" key="3">
    <source>
        <dbReference type="ARBA" id="ARBA00022553"/>
    </source>
</evidence>
<evidence type="ECO:0000256" key="8">
    <source>
        <dbReference type="ARBA" id="ARBA00023170"/>
    </source>
</evidence>
<reference evidence="12" key="1">
    <citation type="submission" date="2022-01" db="EMBL/GenBank/DDBJ databases">
        <authorList>
            <person name="King R."/>
        </authorList>
    </citation>
    <scope>NUCLEOTIDE SEQUENCE</scope>
</reference>
<dbReference type="GO" id="GO:0050613">
    <property type="term" value="F:Delta14-sterol reductase activity"/>
    <property type="evidence" value="ECO:0007669"/>
    <property type="project" value="TreeGrafter"/>
</dbReference>
<feature type="compositionally biased region" description="Low complexity" evidence="10">
    <location>
        <begin position="37"/>
        <end position="56"/>
    </location>
</feature>
<feature type="region of interest" description="Disordered" evidence="10">
    <location>
        <begin position="1"/>
        <end position="163"/>
    </location>
</feature>
<keyword evidence="9" id="KW-0539">Nucleus</keyword>
<accession>A0A9P0GMB6</accession>
<keyword evidence="8" id="KW-0675">Receptor</keyword>
<evidence type="ECO:0000256" key="2">
    <source>
        <dbReference type="ARBA" id="ARBA00005402"/>
    </source>
</evidence>
<evidence type="ECO:0008006" key="14">
    <source>
        <dbReference type="Google" id="ProtNLM"/>
    </source>
</evidence>
<dbReference type="Pfam" id="PF01222">
    <property type="entry name" value="ERG4_ERG24"/>
    <property type="match status" value="1"/>
</dbReference>
<feature type="transmembrane region" description="Helical" evidence="11">
    <location>
        <begin position="426"/>
        <end position="445"/>
    </location>
</feature>
<proteinExistence type="inferred from homology"/>
<comment type="similarity">
    <text evidence="2">Belongs to the ERG4/ERG24 family.</text>
</comment>
<keyword evidence="4 11" id="KW-0812">Transmembrane</keyword>
<keyword evidence="7 11" id="KW-0472">Membrane</keyword>
<dbReference type="Gene3D" id="1.20.120.1630">
    <property type="match status" value="1"/>
</dbReference>
<keyword evidence="6" id="KW-0238">DNA-binding</keyword>
<sequence length="665" mass="74818">MAGKGKPSSKSGTTNEQALKKSPGRPKSPSRNKSPTKSPGRSKSPGRPKSPSRTSPARTKSETTKGRPPTPTRTSRVRSPARVKNASPIPKTSTPLQVTLKKSPPRRSPGRTTKETSSDKERDIGPKKQKLIIDTDTDSDNPENVPEIKEKPKATVRGRTRRTDIDKEEVQDLKKPDVDGSFGLMRRFTRSSQNKDVDRIVHLKHFESLTVTKRLGEFSDEDDILDKKQNELKEYIGNKNFVEFINVYGALILIPAIPLTVLTLYTFCTQSKCTFTGLPNLGNFKLFSTYFDAKSTLGVSAYYTLLAILTAVPLGGVKVNGPPNKYGKFDYVLNGLLSFIVLLFIFAGLQFKKIDVASYVVNHIFQILISSIFFGIVVSIWAYIRSFYVPVSALNKYAVGKRGIYSFLIGRELNPRVFSIVDLKLMFFRASLIATILIDFAYLSKSLSPQFTIQNAETTVTITPKLLTLHTTLFVFTFLHCYYFLDSLIFESSWLTSFTNQQEGFGYLLAMSYSVAPFLNTLSIKYVSENNIELASWKLVVAVLVYAAGMFLYRRSNNQKDAFRKNPYSPALAHLETIPTTQGKKLLASGFWGHVRHPNYVGDIIIHLSWVPFVLCTLPLLSVLISVLILVQRTFRDNAHCKLKYGAAWDRYRNRVKYALLPRVF</sequence>
<dbReference type="InterPro" id="IPR001171">
    <property type="entry name" value="ERG24_DHCR-like"/>
</dbReference>
<comment type="subcellular location">
    <subcellularLocation>
        <location evidence="1">Nucleus inner membrane</location>
        <topology evidence="1">Multi-pass membrane protein</topology>
    </subcellularLocation>
</comment>
<dbReference type="EMBL" id="OV651820">
    <property type="protein sequence ID" value="CAH1114203.1"/>
    <property type="molecule type" value="Genomic_DNA"/>
</dbReference>
<evidence type="ECO:0000256" key="5">
    <source>
        <dbReference type="ARBA" id="ARBA00022989"/>
    </source>
</evidence>
<evidence type="ECO:0000256" key="9">
    <source>
        <dbReference type="ARBA" id="ARBA00023242"/>
    </source>
</evidence>
<dbReference type="PANTHER" id="PTHR21257">
    <property type="entry name" value="DELTA(14)-STEROL REDUCTASE"/>
    <property type="match status" value="1"/>
</dbReference>
<dbReference type="GO" id="GO:0003677">
    <property type="term" value="F:DNA binding"/>
    <property type="evidence" value="ECO:0007669"/>
    <property type="project" value="UniProtKB-KW"/>
</dbReference>
<feature type="transmembrane region" description="Helical" evidence="11">
    <location>
        <begin position="247"/>
        <end position="268"/>
    </location>
</feature>
<protein>
    <recommendedName>
        <fullName evidence="14">Delta(14)-sterol reductase</fullName>
    </recommendedName>
</protein>
<feature type="transmembrane region" description="Helical" evidence="11">
    <location>
        <begin position="363"/>
        <end position="384"/>
    </location>
</feature>
<evidence type="ECO:0000256" key="10">
    <source>
        <dbReference type="SAM" id="MobiDB-lite"/>
    </source>
</evidence>
<evidence type="ECO:0000256" key="6">
    <source>
        <dbReference type="ARBA" id="ARBA00023125"/>
    </source>
</evidence>
<evidence type="ECO:0000256" key="11">
    <source>
        <dbReference type="SAM" id="Phobius"/>
    </source>
</evidence>
<keyword evidence="13" id="KW-1185">Reference proteome</keyword>
<dbReference type="PANTHER" id="PTHR21257:SF55">
    <property type="entry name" value="DELTA(14)-STEROL REDUCTASE LBR"/>
    <property type="match status" value="1"/>
</dbReference>
<name>A0A9P0GMB6_9CUCU</name>
<keyword evidence="5 11" id="KW-1133">Transmembrane helix</keyword>
<evidence type="ECO:0000313" key="12">
    <source>
        <dbReference type="EMBL" id="CAH1114203.1"/>
    </source>
</evidence>
<evidence type="ECO:0000256" key="4">
    <source>
        <dbReference type="ARBA" id="ARBA00022692"/>
    </source>
</evidence>
<feature type="transmembrane region" description="Helical" evidence="11">
    <location>
        <begin position="289"/>
        <end position="311"/>
    </location>
</feature>
<feature type="compositionally biased region" description="Polar residues" evidence="10">
    <location>
        <begin position="8"/>
        <end position="17"/>
    </location>
</feature>
<evidence type="ECO:0000256" key="1">
    <source>
        <dbReference type="ARBA" id="ARBA00004473"/>
    </source>
</evidence>